<name>A0A8J4PV54_9MYCE</name>
<feature type="compositionally biased region" description="Low complexity" evidence="1">
    <location>
        <begin position="117"/>
        <end position="129"/>
    </location>
</feature>
<feature type="compositionally biased region" description="Basic and acidic residues" evidence="1">
    <location>
        <begin position="90"/>
        <end position="99"/>
    </location>
</feature>
<organism evidence="2 3">
    <name type="scientific">Polysphondylium violaceum</name>
    <dbReference type="NCBI Taxonomy" id="133409"/>
    <lineage>
        <taxon>Eukaryota</taxon>
        <taxon>Amoebozoa</taxon>
        <taxon>Evosea</taxon>
        <taxon>Eumycetozoa</taxon>
        <taxon>Dictyostelia</taxon>
        <taxon>Dictyosteliales</taxon>
        <taxon>Dictyosteliaceae</taxon>
        <taxon>Polysphondylium</taxon>
    </lineage>
</organism>
<accession>A0A8J4PV54</accession>
<reference evidence="2" key="1">
    <citation type="submission" date="2020-01" db="EMBL/GenBank/DDBJ databases">
        <title>Development of genomics and gene disruption for Polysphondylium violaceum indicates a role for the polyketide synthase stlB in stalk morphogenesis.</title>
        <authorList>
            <person name="Narita B."/>
            <person name="Kawabe Y."/>
            <person name="Kin K."/>
            <person name="Saito T."/>
            <person name="Gibbs R."/>
            <person name="Kuspa A."/>
            <person name="Muzny D."/>
            <person name="Queller D."/>
            <person name="Richards S."/>
            <person name="Strassman J."/>
            <person name="Sucgang R."/>
            <person name="Worley K."/>
            <person name="Schaap P."/>
        </authorList>
    </citation>
    <scope>NUCLEOTIDE SEQUENCE</scope>
    <source>
        <strain evidence="2">QSvi11</strain>
    </source>
</reference>
<feature type="region of interest" description="Disordered" evidence="1">
    <location>
        <begin position="90"/>
        <end position="109"/>
    </location>
</feature>
<evidence type="ECO:0000313" key="3">
    <source>
        <dbReference type="Proteomes" id="UP000695562"/>
    </source>
</evidence>
<dbReference type="AlphaFoldDB" id="A0A8J4PV54"/>
<proteinExistence type="predicted"/>
<comment type="caution">
    <text evidence="2">The sequence shown here is derived from an EMBL/GenBank/DDBJ whole genome shotgun (WGS) entry which is preliminary data.</text>
</comment>
<sequence>MTDDPDNLRLIKHVGCQGGQARQNFIFPLEYYKPGVDTVHAQHPHVGHQNNKSDANSKQSNNNDISDNNKMIYNILDSKVYGVVQQNIHTKTESPKEKGPSTAIDKPKVVASLAAPTSNTDDTNRNNNSIKQPDIEKLMNKSAKSKQSGSTNAKGDDDAAKEKFRLTKLASQLEFPLCFWYLLLIPYVQRISPLF</sequence>
<feature type="region of interest" description="Disordered" evidence="1">
    <location>
        <begin position="114"/>
        <end position="159"/>
    </location>
</feature>
<feature type="compositionally biased region" description="Polar residues" evidence="1">
    <location>
        <begin position="48"/>
        <end position="68"/>
    </location>
</feature>
<dbReference type="Proteomes" id="UP000695562">
    <property type="component" value="Unassembled WGS sequence"/>
</dbReference>
<protein>
    <submittedName>
        <fullName evidence="2">Uncharacterized protein</fullName>
    </submittedName>
</protein>
<feature type="region of interest" description="Disordered" evidence="1">
    <location>
        <begin position="40"/>
        <end position="68"/>
    </location>
</feature>
<dbReference type="EMBL" id="AJWJ01000162">
    <property type="protein sequence ID" value="KAF2074155.1"/>
    <property type="molecule type" value="Genomic_DNA"/>
</dbReference>
<keyword evidence="3" id="KW-1185">Reference proteome</keyword>
<evidence type="ECO:0000256" key="1">
    <source>
        <dbReference type="SAM" id="MobiDB-lite"/>
    </source>
</evidence>
<gene>
    <name evidence="2" type="ORF">CYY_004526</name>
</gene>
<evidence type="ECO:0000313" key="2">
    <source>
        <dbReference type="EMBL" id="KAF2074155.1"/>
    </source>
</evidence>